<dbReference type="InterPro" id="IPR013766">
    <property type="entry name" value="Thioredoxin_domain"/>
</dbReference>
<dbReference type="EMBL" id="WHOA01000206">
    <property type="protein sequence ID" value="NOU75410.1"/>
    <property type="molecule type" value="Genomic_DNA"/>
</dbReference>
<dbReference type="Proteomes" id="UP000616779">
    <property type="component" value="Unassembled WGS sequence"/>
</dbReference>
<dbReference type="InterPro" id="IPR036249">
    <property type="entry name" value="Thioredoxin-like_sf"/>
</dbReference>
<evidence type="ECO:0000313" key="2">
    <source>
        <dbReference type="EMBL" id="NOU75410.1"/>
    </source>
</evidence>
<dbReference type="Pfam" id="PF00085">
    <property type="entry name" value="Thioredoxin"/>
    <property type="match status" value="1"/>
</dbReference>
<protein>
    <submittedName>
        <fullName evidence="2">Thioredoxin</fullName>
    </submittedName>
</protein>
<evidence type="ECO:0000313" key="3">
    <source>
        <dbReference type="Proteomes" id="UP000616779"/>
    </source>
</evidence>
<dbReference type="Gene3D" id="3.40.30.10">
    <property type="entry name" value="Glutaredoxin"/>
    <property type="match status" value="1"/>
</dbReference>
<dbReference type="CDD" id="cd02947">
    <property type="entry name" value="TRX_family"/>
    <property type="match status" value="1"/>
</dbReference>
<evidence type="ECO:0000259" key="1">
    <source>
        <dbReference type="Pfam" id="PF00085"/>
    </source>
</evidence>
<accession>A0ABX1Y5Z5</accession>
<gene>
    <name evidence="2" type="ORF">GC098_29180</name>
</gene>
<comment type="caution">
    <text evidence="2">The sequence shown here is derived from an EMBL/GenBank/DDBJ whole genome shotgun (WGS) entry which is preliminary data.</text>
</comment>
<reference evidence="2 3" key="1">
    <citation type="submission" date="2019-10" db="EMBL/GenBank/DDBJ databases">
        <title>Description of Paenibacillus terrestris sp. nov.</title>
        <authorList>
            <person name="Carlier A."/>
            <person name="Qi S."/>
        </authorList>
    </citation>
    <scope>NUCLEOTIDE SEQUENCE [LARGE SCALE GENOMIC DNA]</scope>
    <source>
        <strain evidence="2 3">LMG 31458</strain>
    </source>
</reference>
<sequence>MKEGASMQELTEQELLERVSSSQEGSFAVFLYTPFCGTCKVTERMLDIIMTMMPALPLVKCNINFLPQITREWQISSVPCIVIIEQGIEKEFIYRMQSVDELYLKLLPLNRM</sequence>
<feature type="domain" description="Thioredoxin" evidence="1">
    <location>
        <begin position="8"/>
        <end position="91"/>
    </location>
</feature>
<proteinExistence type="predicted"/>
<organism evidence="2 3">
    <name type="scientific">Paenibacillus phytorum</name>
    <dbReference type="NCBI Taxonomy" id="2654977"/>
    <lineage>
        <taxon>Bacteria</taxon>
        <taxon>Bacillati</taxon>
        <taxon>Bacillota</taxon>
        <taxon>Bacilli</taxon>
        <taxon>Bacillales</taxon>
        <taxon>Paenibacillaceae</taxon>
        <taxon>Paenibacillus</taxon>
    </lineage>
</organism>
<name>A0ABX1Y5Z5_9BACL</name>
<keyword evidence="3" id="KW-1185">Reference proteome</keyword>
<dbReference type="SUPFAM" id="SSF52833">
    <property type="entry name" value="Thioredoxin-like"/>
    <property type="match status" value="1"/>
</dbReference>